<dbReference type="Proteomes" id="UP001181622">
    <property type="component" value="Unassembled WGS sequence"/>
</dbReference>
<name>A0ABU1DCL8_9HYPH</name>
<dbReference type="EMBL" id="JADBEO010000006">
    <property type="protein sequence ID" value="MDR4305815.1"/>
    <property type="molecule type" value="Genomic_DNA"/>
</dbReference>
<accession>A0ABU1DCL8</accession>
<sequence>MTTFDSREQAMEAMFVHDEELRFRALARRNRLLGLWAAEKLGKSDDDAQRYAKAVVMSDFEEEGDHDVFRKVRRDFDAAGVDQSDHQIRRTMDELLAVAQQQIASES</sequence>
<comment type="caution">
    <text evidence="1">The sequence shown here is derived from an EMBL/GenBank/DDBJ whole genome shotgun (WGS) entry which is preliminary data.</text>
</comment>
<evidence type="ECO:0000313" key="2">
    <source>
        <dbReference type="Proteomes" id="UP001181622"/>
    </source>
</evidence>
<protein>
    <submittedName>
        <fullName evidence="1">DUF1476 domain-containing protein</fullName>
    </submittedName>
</protein>
<dbReference type="Gene3D" id="1.10.790.20">
    <property type="entry name" value="Domain of unknown function DUF1476"/>
    <property type="match status" value="1"/>
</dbReference>
<evidence type="ECO:0000313" key="1">
    <source>
        <dbReference type="EMBL" id="MDR4305815.1"/>
    </source>
</evidence>
<gene>
    <name evidence="1" type="ORF">IHQ68_04140</name>
</gene>
<dbReference type="RefSeq" id="WP_309389138.1">
    <property type="nucleotide sequence ID" value="NZ_JADBEO010000006.1"/>
</dbReference>
<dbReference type="PIRSF" id="PIRSF031780">
    <property type="entry name" value="UCP031780"/>
    <property type="match status" value="1"/>
</dbReference>
<organism evidence="1 2">
    <name type="scientific">Chelatococcus sambhunathii</name>
    <dbReference type="NCBI Taxonomy" id="363953"/>
    <lineage>
        <taxon>Bacteria</taxon>
        <taxon>Pseudomonadati</taxon>
        <taxon>Pseudomonadota</taxon>
        <taxon>Alphaproteobacteria</taxon>
        <taxon>Hyphomicrobiales</taxon>
        <taxon>Chelatococcaceae</taxon>
        <taxon>Chelatococcus</taxon>
    </lineage>
</organism>
<dbReference type="InterPro" id="IPR009945">
    <property type="entry name" value="ATPase_inh_sub_z"/>
</dbReference>
<keyword evidence="2" id="KW-1185">Reference proteome</keyword>
<dbReference type="InterPro" id="IPR038293">
    <property type="entry name" value="ATPase_inh_sub_z_sf"/>
</dbReference>
<reference evidence="1" key="1">
    <citation type="submission" date="2020-10" db="EMBL/GenBank/DDBJ databases">
        <authorList>
            <person name="Abbas A."/>
            <person name="Razzaq R."/>
            <person name="Waqas M."/>
            <person name="Abbas N."/>
            <person name="Nielsen T.K."/>
            <person name="Hansen L.H."/>
            <person name="Hussain S."/>
            <person name="Shahid M."/>
        </authorList>
    </citation>
    <scope>NUCLEOTIDE SEQUENCE</scope>
    <source>
        <strain evidence="1">S14</strain>
    </source>
</reference>
<dbReference type="Pfam" id="PF07345">
    <property type="entry name" value="ATPaseInh_sub_z"/>
    <property type="match status" value="1"/>
</dbReference>
<proteinExistence type="predicted"/>